<gene>
    <name evidence="2" type="ORF">E7Y31_11865</name>
</gene>
<accession>A0A4S5EQI4</accession>
<protein>
    <submittedName>
        <fullName evidence="2">Integrase</fullName>
    </submittedName>
</protein>
<dbReference type="GO" id="GO:0015074">
    <property type="term" value="P:DNA integration"/>
    <property type="evidence" value="ECO:0007669"/>
    <property type="project" value="InterPro"/>
</dbReference>
<dbReference type="EMBL" id="SSXH01000256">
    <property type="protein sequence ID" value="THJ74372.1"/>
    <property type="molecule type" value="Genomic_DNA"/>
</dbReference>
<keyword evidence="1" id="KW-0233">DNA recombination</keyword>
<evidence type="ECO:0000313" key="2">
    <source>
        <dbReference type="EMBL" id="THJ74372.1"/>
    </source>
</evidence>
<keyword evidence="3" id="KW-1185">Reference proteome</keyword>
<dbReference type="GO" id="GO:0003677">
    <property type="term" value="F:DNA binding"/>
    <property type="evidence" value="ECO:0007669"/>
    <property type="project" value="InterPro"/>
</dbReference>
<evidence type="ECO:0000313" key="3">
    <source>
        <dbReference type="Proteomes" id="UP000305282"/>
    </source>
</evidence>
<dbReference type="GO" id="GO:0006310">
    <property type="term" value="P:DNA recombination"/>
    <property type="evidence" value="ECO:0007669"/>
    <property type="project" value="UniProtKB-KW"/>
</dbReference>
<sequence>MAATPYDLRHACLSGWLNAGVPATQVAEWAGHSLQMLLTVYAKCVDGQAEVSRARIAAALEADHG</sequence>
<dbReference type="Proteomes" id="UP000305282">
    <property type="component" value="Unassembled WGS sequence"/>
</dbReference>
<dbReference type="AlphaFoldDB" id="A0A4S5EQI4"/>
<evidence type="ECO:0000256" key="1">
    <source>
        <dbReference type="ARBA" id="ARBA00023172"/>
    </source>
</evidence>
<dbReference type="SUPFAM" id="SSF56349">
    <property type="entry name" value="DNA breaking-rejoining enzymes"/>
    <property type="match status" value="1"/>
</dbReference>
<dbReference type="OrthoDB" id="3773913at2"/>
<dbReference type="InterPro" id="IPR013762">
    <property type="entry name" value="Integrase-like_cat_sf"/>
</dbReference>
<reference evidence="2 3" key="1">
    <citation type="submission" date="2019-04" db="EMBL/GenBank/DDBJ databases">
        <title>Draft genome sequences for three unisolated Alnus-infective Frankia Sp+ strains, AgTrS, AiOr and AvVan, the first sequenced Frankia strains able to sporulate in-planta.</title>
        <authorList>
            <person name="Bethencourt L."/>
            <person name="Vautrin F."/>
            <person name="Taib N."/>
            <person name="Dubost A."/>
            <person name="Castro-Garcia L."/>
            <person name="Imbaud O."/>
            <person name="Abrouk D."/>
            <person name="Fournier P."/>
            <person name="Briolay J."/>
            <person name="Nguyen A."/>
            <person name="Normand P."/>
            <person name="Fernandez M.P."/>
            <person name="Brochier-Armanet C."/>
            <person name="Herrera-Belaroussi A."/>
        </authorList>
    </citation>
    <scope>NUCLEOTIDE SEQUENCE [LARGE SCALE GENOMIC DNA]</scope>
    <source>
        <strain evidence="2 3">AvVan</strain>
    </source>
</reference>
<dbReference type="InterPro" id="IPR011010">
    <property type="entry name" value="DNA_brk_join_enz"/>
</dbReference>
<comment type="caution">
    <text evidence="2">The sequence shown here is derived from an EMBL/GenBank/DDBJ whole genome shotgun (WGS) entry which is preliminary data.</text>
</comment>
<name>A0A4S5EQI4_9ACTN</name>
<organism evidence="2 3">
    <name type="scientific">Candidatus Frankia alpina</name>
    <dbReference type="NCBI Taxonomy" id="2699483"/>
    <lineage>
        <taxon>Bacteria</taxon>
        <taxon>Bacillati</taxon>
        <taxon>Actinomycetota</taxon>
        <taxon>Actinomycetes</taxon>
        <taxon>Frankiales</taxon>
        <taxon>Frankiaceae</taxon>
        <taxon>Frankia</taxon>
    </lineage>
</organism>
<dbReference type="Gene3D" id="1.10.443.10">
    <property type="entry name" value="Intergrase catalytic core"/>
    <property type="match status" value="1"/>
</dbReference>
<proteinExistence type="predicted"/>